<reference evidence="1 2" key="1">
    <citation type="submission" date="2020-09" db="EMBL/GenBank/DDBJ databases">
        <title>Novel species in genus Gordonia.</title>
        <authorList>
            <person name="Zhang G."/>
        </authorList>
    </citation>
    <scope>NUCLEOTIDE SEQUENCE [LARGE SCALE GENOMIC DNA]</scope>
    <source>
        <strain evidence="1 2">ON-33</strain>
    </source>
</reference>
<dbReference type="SUPFAM" id="SSF160104">
    <property type="entry name" value="Acetoacetate decarboxylase-like"/>
    <property type="match status" value="1"/>
</dbReference>
<gene>
    <name evidence="1" type="ORF">IDF66_17860</name>
</gene>
<accession>A0ABR7WFB5</accession>
<dbReference type="EMBL" id="JACWMS010000003">
    <property type="protein sequence ID" value="MBD1321457.1"/>
    <property type="molecule type" value="Genomic_DNA"/>
</dbReference>
<dbReference type="Gene3D" id="2.40.400.10">
    <property type="entry name" value="Acetoacetate decarboxylase-like"/>
    <property type="match status" value="1"/>
</dbReference>
<dbReference type="PANTHER" id="PTHR40518:SF1">
    <property type="entry name" value="ACETOACETATE DECARBOXYLASE"/>
    <property type="match status" value="1"/>
</dbReference>
<dbReference type="Proteomes" id="UP000602395">
    <property type="component" value="Unassembled WGS sequence"/>
</dbReference>
<protein>
    <recommendedName>
        <fullName evidence="3">Acetoacetate decarboxylase</fullName>
    </recommendedName>
</protein>
<comment type="caution">
    <text evidence="1">The sequence shown here is derived from an EMBL/GenBank/DDBJ whole genome shotgun (WGS) entry which is preliminary data.</text>
</comment>
<sequence length="220" mass="23676">MWSVVESRTDRDLWPVSPPAPWPASVRATLWWHRATDDARSLAISDATTIPVTMGMMIDYLDSPVGPYREVLASPVLLAPSRRLGPLPRLHVPFIAVDSETSVHGGRSHWMLPKVMAAFTGSVTSEMVANGADWSVHVIARSLPVTLPIAGALGFAQPISRAGGPVDFLRATASLAGTFRPARVDVVLTGPTLPTWLKAGTHQGITITRGRMSTGRGRRC</sequence>
<evidence type="ECO:0000313" key="2">
    <source>
        <dbReference type="Proteomes" id="UP000602395"/>
    </source>
</evidence>
<organism evidence="1 2">
    <name type="scientific">Gordonia hankookensis</name>
    <dbReference type="NCBI Taxonomy" id="589403"/>
    <lineage>
        <taxon>Bacteria</taxon>
        <taxon>Bacillati</taxon>
        <taxon>Actinomycetota</taxon>
        <taxon>Actinomycetes</taxon>
        <taxon>Mycobacteriales</taxon>
        <taxon>Gordoniaceae</taxon>
        <taxon>Gordonia</taxon>
    </lineage>
</organism>
<name>A0ABR7WFB5_9ACTN</name>
<dbReference type="InterPro" id="IPR023375">
    <property type="entry name" value="ADC_dom_sf"/>
</dbReference>
<proteinExistence type="predicted"/>
<keyword evidence="2" id="KW-1185">Reference proteome</keyword>
<evidence type="ECO:0008006" key="3">
    <source>
        <dbReference type="Google" id="ProtNLM"/>
    </source>
</evidence>
<evidence type="ECO:0000313" key="1">
    <source>
        <dbReference type="EMBL" id="MBD1321457.1"/>
    </source>
</evidence>
<dbReference type="RefSeq" id="WP_190267969.1">
    <property type="nucleotide sequence ID" value="NZ_BAABAD010000005.1"/>
</dbReference>
<dbReference type="PANTHER" id="PTHR40518">
    <property type="entry name" value="ACETOACETATE DECARBOXYLASE"/>
    <property type="match status" value="1"/>
</dbReference>